<evidence type="ECO:0000313" key="11">
    <source>
        <dbReference type="Proteomes" id="UP000278351"/>
    </source>
</evidence>
<evidence type="ECO:0000256" key="1">
    <source>
        <dbReference type="ARBA" id="ARBA00004571"/>
    </source>
</evidence>
<evidence type="ECO:0000256" key="2">
    <source>
        <dbReference type="ARBA" id="ARBA00022448"/>
    </source>
</evidence>
<dbReference type="EMBL" id="RPDH01000002">
    <property type="protein sequence ID" value="RPE08998.1"/>
    <property type="molecule type" value="Genomic_DNA"/>
</dbReference>
<keyword evidence="10" id="KW-0675">Receptor</keyword>
<dbReference type="GO" id="GO:0009279">
    <property type="term" value="C:cell outer membrane"/>
    <property type="evidence" value="ECO:0007669"/>
    <property type="project" value="UniProtKB-SubCell"/>
</dbReference>
<reference evidence="10 11" key="1">
    <citation type="submission" date="2018-11" db="EMBL/GenBank/DDBJ databases">
        <title>Chitinophaga lutea sp.nov., isolate from arsenic contaminated soil.</title>
        <authorList>
            <person name="Zong Y."/>
        </authorList>
    </citation>
    <scope>NUCLEOTIDE SEQUENCE [LARGE SCALE GENOMIC DNA]</scope>
    <source>
        <strain evidence="10 11">ZY74</strain>
    </source>
</reference>
<comment type="caution">
    <text evidence="10">The sequence shown here is derived from an EMBL/GenBank/DDBJ whole genome shotgun (WGS) entry which is preliminary data.</text>
</comment>
<keyword evidence="4 7" id="KW-0812">Transmembrane</keyword>
<organism evidence="10 11">
    <name type="scientific">Chitinophaga lutea</name>
    <dbReference type="NCBI Taxonomy" id="2488634"/>
    <lineage>
        <taxon>Bacteria</taxon>
        <taxon>Pseudomonadati</taxon>
        <taxon>Bacteroidota</taxon>
        <taxon>Chitinophagia</taxon>
        <taxon>Chitinophagales</taxon>
        <taxon>Chitinophagaceae</taxon>
        <taxon>Chitinophaga</taxon>
    </lineage>
</organism>
<evidence type="ECO:0000256" key="5">
    <source>
        <dbReference type="ARBA" id="ARBA00023136"/>
    </source>
</evidence>
<dbReference type="PROSITE" id="PS52016">
    <property type="entry name" value="TONB_DEPENDENT_REC_3"/>
    <property type="match status" value="1"/>
</dbReference>
<keyword evidence="2 7" id="KW-0813">Transport</keyword>
<sequence length="930" mass="104058">MKLFSYKHLQPAGALFLLLCAAPRPAAAQSDSTVRVAYGSQPYNQVASSVASVGGAELRKTNTASLSNALIGRLPGVAIMNNGGAPGFDDPDIFIRGRHTTLNNGFLVLVDGIQINSLSYISPDEIESVTVLKDAAALALFGAKGANGALMVTTKRGRASDRINISFNARYGVQAPTLLPKFARSYDYARLYNEALRNDGQQPLYTGQDLEGYRTGADPYLYPDVNWYDEVLRKNSPMQDYSLTFDGGGETAKYFLMLGFMNNQGLYAHTDGEHNANISFRRINFRANVDINVTRSLTVQVGLGGNMQDRKFPPIGTEDHWRYMATYAPNLYPVRTPDGKITGTANFPYNPVGYLLEKGYQSRHDRNIQSFVRGTQRLDFLTSGLEIFGALLFDNEFNSRYDKTRNYAYYEPVRRTGANGQPEVVFVQRGLDTDLTVSSGNNYENNRIIFNGGFNYKRRFNAHGLGAMVMFQRDRYTVVGNQSPFAMENLMGRLMYDYNEKYFAELAFSYSGTENYAPGRRYGFFPALSAGWLLHKENFLANSRAVNYLKLRASAGLTGNDRGAARFGYNQYWGTQSSQGYYFGTGNSFSEALVQLAMANPNITWEKGMIYNVGADAAFLRNRLSVSLDVYRENRYDILVNMGNVMPALAGIPSVAFENRGKVLSYGTEVSATYKDKTGSVNWFAGAQFAFARNRILENYDVPRKEAYSSRKNRPVGQYFGLEAIGFFRNESDIASSPVQTFSNVRPGDLKYKDQNNDGIIDVNDEVAIGRHSYPEINFSFNAGASYRGVNLELFFQGMANRTVYLEGYMFQPFVNNANISTWAAEGRWTPETHASATFPRLTTQPNPNNYRTSDFWFRSGSFLRLRNVELGYTFPDKMLGKARMKGLRLYVSGLNLLSWDDLDVKVDPETLSIGYPVIKTYSTGLSVNF</sequence>
<comment type="similarity">
    <text evidence="7">Belongs to the TonB-dependent receptor family.</text>
</comment>
<dbReference type="RefSeq" id="WP_123847998.1">
    <property type="nucleotide sequence ID" value="NZ_RPDH01000002.1"/>
</dbReference>
<dbReference type="Proteomes" id="UP000278351">
    <property type="component" value="Unassembled WGS sequence"/>
</dbReference>
<dbReference type="Gene3D" id="2.170.130.10">
    <property type="entry name" value="TonB-dependent receptor, plug domain"/>
    <property type="match status" value="1"/>
</dbReference>
<evidence type="ECO:0000256" key="6">
    <source>
        <dbReference type="ARBA" id="ARBA00023237"/>
    </source>
</evidence>
<dbReference type="InterPro" id="IPR037066">
    <property type="entry name" value="Plug_dom_sf"/>
</dbReference>
<evidence type="ECO:0000256" key="8">
    <source>
        <dbReference type="SAM" id="SignalP"/>
    </source>
</evidence>
<dbReference type="InterPro" id="IPR023996">
    <property type="entry name" value="TonB-dep_OMP_SusC/RagA"/>
</dbReference>
<name>A0A3N4PN28_9BACT</name>
<dbReference type="SUPFAM" id="SSF56935">
    <property type="entry name" value="Porins"/>
    <property type="match status" value="1"/>
</dbReference>
<protein>
    <submittedName>
        <fullName evidence="10">TonB-dependent receptor</fullName>
    </submittedName>
</protein>
<keyword evidence="5 7" id="KW-0472">Membrane</keyword>
<proteinExistence type="inferred from homology"/>
<dbReference type="InterPro" id="IPR012910">
    <property type="entry name" value="Plug_dom"/>
</dbReference>
<evidence type="ECO:0000313" key="10">
    <source>
        <dbReference type="EMBL" id="RPE08998.1"/>
    </source>
</evidence>
<keyword evidence="6 7" id="KW-0998">Cell outer membrane</keyword>
<dbReference type="OrthoDB" id="9768177at2"/>
<keyword evidence="11" id="KW-1185">Reference proteome</keyword>
<keyword evidence="8" id="KW-0732">Signal</keyword>
<dbReference type="InterPro" id="IPR036942">
    <property type="entry name" value="Beta-barrel_TonB_sf"/>
</dbReference>
<dbReference type="InterPro" id="IPR023997">
    <property type="entry name" value="TonB-dep_OMP_SusC/RagA_CS"/>
</dbReference>
<comment type="subcellular location">
    <subcellularLocation>
        <location evidence="1 7">Cell outer membrane</location>
        <topology evidence="1 7">Multi-pass membrane protein</topology>
    </subcellularLocation>
</comment>
<gene>
    <name evidence="10" type="ORF">EGT74_18470</name>
</gene>
<dbReference type="NCBIfam" id="TIGR04057">
    <property type="entry name" value="SusC_RagA_signa"/>
    <property type="match status" value="1"/>
</dbReference>
<evidence type="ECO:0000256" key="3">
    <source>
        <dbReference type="ARBA" id="ARBA00022452"/>
    </source>
</evidence>
<dbReference type="Gene3D" id="2.40.170.20">
    <property type="entry name" value="TonB-dependent receptor, beta-barrel domain"/>
    <property type="match status" value="1"/>
</dbReference>
<dbReference type="NCBIfam" id="TIGR04056">
    <property type="entry name" value="OMP_RagA_SusC"/>
    <property type="match status" value="1"/>
</dbReference>
<dbReference type="AlphaFoldDB" id="A0A3N4PN28"/>
<feature type="domain" description="TonB-dependent receptor plug" evidence="9">
    <location>
        <begin position="45"/>
        <end position="149"/>
    </location>
</feature>
<keyword evidence="3 7" id="KW-1134">Transmembrane beta strand</keyword>
<evidence type="ECO:0000256" key="4">
    <source>
        <dbReference type="ARBA" id="ARBA00022692"/>
    </source>
</evidence>
<evidence type="ECO:0000259" key="9">
    <source>
        <dbReference type="Pfam" id="PF07715"/>
    </source>
</evidence>
<accession>A0A3N4PN28</accession>
<evidence type="ECO:0000256" key="7">
    <source>
        <dbReference type="PROSITE-ProRule" id="PRU01360"/>
    </source>
</evidence>
<feature type="chain" id="PRO_5017940847" evidence="8">
    <location>
        <begin position="29"/>
        <end position="930"/>
    </location>
</feature>
<dbReference type="InterPro" id="IPR039426">
    <property type="entry name" value="TonB-dep_rcpt-like"/>
</dbReference>
<dbReference type="Pfam" id="PF07715">
    <property type="entry name" value="Plug"/>
    <property type="match status" value="1"/>
</dbReference>
<feature type="signal peptide" evidence="8">
    <location>
        <begin position="1"/>
        <end position="28"/>
    </location>
</feature>